<protein>
    <submittedName>
        <fullName evidence="5">Sulfate/thiosulfate import ATP-binding protein CysA</fullName>
    </submittedName>
</protein>
<name>A0A6S6PJV7_ACEAC</name>
<dbReference type="GO" id="GO:0016887">
    <property type="term" value="F:ATP hydrolysis activity"/>
    <property type="evidence" value="ECO:0007669"/>
    <property type="project" value="InterPro"/>
</dbReference>
<evidence type="ECO:0000313" key="5">
    <source>
        <dbReference type="EMBL" id="BCI67649.1"/>
    </source>
</evidence>
<dbReference type="PROSITE" id="PS50893">
    <property type="entry name" value="ABC_TRANSPORTER_2"/>
    <property type="match status" value="1"/>
</dbReference>
<dbReference type="InterPro" id="IPR050093">
    <property type="entry name" value="ABC_SmlMolc_Importer"/>
</dbReference>
<evidence type="ECO:0000259" key="4">
    <source>
        <dbReference type="PROSITE" id="PS50893"/>
    </source>
</evidence>
<dbReference type="PROSITE" id="PS00211">
    <property type="entry name" value="ABC_TRANSPORTER_1"/>
    <property type="match status" value="1"/>
</dbReference>
<dbReference type="SMART" id="SM00382">
    <property type="entry name" value="AAA"/>
    <property type="match status" value="1"/>
</dbReference>
<dbReference type="PANTHER" id="PTHR42781:SF4">
    <property type="entry name" value="SPERMIDINE_PUTRESCINE IMPORT ATP-BINDING PROTEIN POTA"/>
    <property type="match status" value="1"/>
</dbReference>
<evidence type="ECO:0000256" key="1">
    <source>
        <dbReference type="ARBA" id="ARBA00022448"/>
    </source>
</evidence>
<dbReference type="InterPro" id="IPR017871">
    <property type="entry name" value="ABC_transporter-like_CS"/>
</dbReference>
<keyword evidence="3 5" id="KW-0067">ATP-binding</keyword>
<dbReference type="InterPro" id="IPR003439">
    <property type="entry name" value="ABC_transporter-like_ATP-bd"/>
</dbReference>
<dbReference type="GO" id="GO:0015697">
    <property type="term" value="P:quaternary ammonium group transport"/>
    <property type="evidence" value="ECO:0007669"/>
    <property type="project" value="UniProtKB-ARBA"/>
</dbReference>
<dbReference type="SUPFAM" id="SSF52540">
    <property type="entry name" value="P-loop containing nucleoside triphosphate hydrolases"/>
    <property type="match status" value="1"/>
</dbReference>
<dbReference type="FunFam" id="3.40.50.300:FF:000425">
    <property type="entry name" value="Probable ABC transporter, ATP-binding subunit"/>
    <property type="match status" value="1"/>
</dbReference>
<dbReference type="PANTHER" id="PTHR42781">
    <property type="entry name" value="SPERMIDINE/PUTRESCINE IMPORT ATP-BINDING PROTEIN POTA"/>
    <property type="match status" value="1"/>
</dbReference>
<dbReference type="InterPro" id="IPR003593">
    <property type="entry name" value="AAA+_ATPase"/>
</dbReference>
<evidence type="ECO:0000256" key="2">
    <source>
        <dbReference type="ARBA" id="ARBA00022741"/>
    </source>
</evidence>
<dbReference type="GO" id="GO:0005524">
    <property type="term" value="F:ATP binding"/>
    <property type="evidence" value="ECO:0007669"/>
    <property type="project" value="UniProtKB-KW"/>
</dbReference>
<accession>A0A6S6PJV7</accession>
<keyword evidence="2" id="KW-0547">Nucleotide-binding</keyword>
<dbReference type="Gene3D" id="3.40.50.300">
    <property type="entry name" value="P-loop containing nucleotide triphosphate hydrolases"/>
    <property type="match status" value="1"/>
</dbReference>
<dbReference type="AlphaFoldDB" id="A0A6S6PJV7"/>
<dbReference type="Proteomes" id="UP000515220">
    <property type="component" value="Chromosome"/>
</dbReference>
<dbReference type="InterPro" id="IPR027417">
    <property type="entry name" value="P-loop_NTPase"/>
</dbReference>
<feature type="domain" description="ABC transporter" evidence="4">
    <location>
        <begin position="3"/>
        <end position="240"/>
    </location>
</feature>
<dbReference type="RefSeq" id="WP_099347087.1">
    <property type="nucleotide sequence ID" value="NZ_AP023326.1"/>
</dbReference>
<dbReference type="Pfam" id="PF00005">
    <property type="entry name" value="ABC_tran"/>
    <property type="match status" value="1"/>
</dbReference>
<dbReference type="EMBL" id="AP023326">
    <property type="protein sequence ID" value="BCI67649.1"/>
    <property type="molecule type" value="Genomic_DNA"/>
</dbReference>
<organism evidence="5 6">
    <name type="scientific">Acetobacter aceti</name>
    <dbReference type="NCBI Taxonomy" id="435"/>
    <lineage>
        <taxon>Bacteria</taxon>
        <taxon>Pseudomonadati</taxon>
        <taxon>Pseudomonadota</taxon>
        <taxon>Alphaproteobacteria</taxon>
        <taxon>Acetobacterales</taxon>
        <taxon>Acetobacteraceae</taxon>
        <taxon>Acetobacter</taxon>
        <taxon>Acetobacter subgen. Acetobacter</taxon>
    </lineage>
</organism>
<keyword evidence="1" id="KW-0813">Transport</keyword>
<gene>
    <name evidence="5" type="primary">cysA</name>
    <name evidence="5" type="ORF">AAJCM20276_22730</name>
</gene>
<evidence type="ECO:0000313" key="6">
    <source>
        <dbReference type="Proteomes" id="UP000515220"/>
    </source>
</evidence>
<sequence>MSVHIEKLIRRAPGNPDRILLDQVSVDIPDGSFVALVGPSGAGKTTLLRSIAGLDPHSSGLLTIDARDSSELTPRERNVGFVFQNYALFQHMTVAKNISFGLDVLPGRERPSKAEIDGRVKELLDLIQLPNLGNAYPQRLSGGQRQRVALARALATNPKHLLLDEPFGALDPVVRRTVREWLRSLHDRLGLTTILVTHDQEEALDVADRLVVMQDGRIVQDADAAELDAHPATPFVMEFLGETLTFRGAVSGGLFLPETSHVVPFPVAIDQDGPAIALIRPHEVRLTADAGGAPVRRIGSRYGLSRLAVDLNGRIVEVLGASNEQIFPSGAKLHIDAARLFRDGALLSMKDGRHAAAA</sequence>
<proteinExistence type="predicted"/>
<reference evidence="5 6" key="1">
    <citation type="submission" date="2020-07" db="EMBL/GenBank/DDBJ databases">
        <title>Complete Genome Sequence of an acetic acid bacterium, Acetobacter aceti JCM20276.</title>
        <authorList>
            <person name="Hirose Y."/>
            <person name="Mihara H."/>
        </authorList>
    </citation>
    <scope>NUCLEOTIDE SEQUENCE [LARGE SCALE GENOMIC DNA]</scope>
    <source>
        <strain evidence="5 6">JCM20276</strain>
    </source>
</reference>
<evidence type="ECO:0000256" key="3">
    <source>
        <dbReference type="ARBA" id="ARBA00022840"/>
    </source>
</evidence>